<keyword evidence="2" id="KW-1185">Reference proteome</keyword>
<evidence type="ECO:0000313" key="2">
    <source>
        <dbReference type="Proteomes" id="UP000198312"/>
    </source>
</evidence>
<organism evidence="1 2">
    <name type="scientific">Virgibacillus phasianinus</name>
    <dbReference type="NCBI Taxonomy" id="2017483"/>
    <lineage>
        <taxon>Bacteria</taxon>
        <taxon>Bacillati</taxon>
        <taxon>Bacillota</taxon>
        <taxon>Bacilli</taxon>
        <taxon>Bacillales</taxon>
        <taxon>Bacillaceae</taxon>
        <taxon>Virgibacillus</taxon>
    </lineage>
</organism>
<dbReference type="EMBL" id="CP022315">
    <property type="protein sequence ID" value="ASK63536.1"/>
    <property type="molecule type" value="Genomic_DNA"/>
</dbReference>
<dbReference type="AlphaFoldDB" id="A0A220U6K8"/>
<evidence type="ECO:0000313" key="1">
    <source>
        <dbReference type="EMBL" id="ASK63536.1"/>
    </source>
</evidence>
<dbReference type="InterPro" id="IPR025373">
    <property type="entry name" value="DUF4363"/>
</dbReference>
<dbReference type="KEGG" id="vil:CFK37_15925"/>
<reference evidence="1 2" key="1">
    <citation type="submission" date="2017-07" db="EMBL/GenBank/DDBJ databases">
        <title>Virgibacillus sp. LM2416.</title>
        <authorList>
            <person name="Tak E.J."/>
            <person name="Bae J.-W."/>
        </authorList>
    </citation>
    <scope>NUCLEOTIDE SEQUENCE [LARGE SCALE GENOMIC DNA]</scope>
    <source>
        <strain evidence="1 2">LM2416</strain>
    </source>
</reference>
<gene>
    <name evidence="1" type="ORF">CFK37_15925</name>
</gene>
<evidence type="ECO:0008006" key="3">
    <source>
        <dbReference type="Google" id="ProtNLM"/>
    </source>
</evidence>
<dbReference type="Pfam" id="PF14276">
    <property type="entry name" value="DUF4363"/>
    <property type="match status" value="1"/>
</dbReference>
<dbReference type="Proteomes" id="UP000198312">
    <property type="component" value="Chromosome"/>
</dbReference>
<protein>
    <recommendedName>
        <fullName evidence="3">DUF4363 domain-containing protein</fullName>
    </recommendedName>
</protein>
<accession>A0A220U6K8</accession>
<name>A0A220U6K8_9BACI</name>
<proteinExistence type="predicted"/>
<sequence>MKFFYIIGQDKGKHVGGRIFMMKFTKLPILICLLISLLVLGGCKSENVFYEKINDINESVSHSNWKQTKEGVKKLSNMYKEKEWKLQLLGDEAEYEGINVELEVLKESADAKDKTQVKVALGTIRGHLKDIFSF</sequence>